<dbReference type="Gene3D" id="3.40.50.1000">
    <property type="entry name" value="HAD superfamily/HAD-like"/>
    <property type="match status" value="1"/>
</dbReference>
<dbReference type="InterPro" id="IPR051540">
    <property type="entry name" value="S-2-haloacid_dehalogenase"/>
</dbReference>
<accession>A0A9W6NGF6</accession>
<dbReference type="Proteomes" id="UP001143328">
    <property type="component" value="Unassembled WGS sequence"/>
</dbReference>
<dbReference type="GO" id="GO:0016787">
    <property type="term" value="F:hydrolase activity"/>
    <property type="evidence" value="ECO:0007669"/>
    <property type="project" value="UniProtKB-KW"/>
</dbReference>
<dbReference type="SFLD" id="SFLDG01129">
    <property type="entry name" value="C1.5:_HAD__Beta-PGM__Phosphata"/>
    <property type="match status" value="1"/>
</dbReference>
<dbReference type="Pfam" id="PF00702">
    <property type="entry name" value="Hydrolase"/>
    <property type="match status" value="1"/>
</dbReference>
<protein>
    <submittedName>
        <fullName evidence="2">Haloacid dehalogenase</fullName>
    </submittedName>
</protein>
<reference evidence="2" key="2">
    <citation type="submission" date="2023-01" db="EMBL/GenBank/DDBJ databases">
        <authorList>
            <person name="Sun Q."/>
            <person name="Evtushenko L."/>
        </authorList>
    </citation>
    <scope>NUCLEOTIDE SEQUENCE</scope>
    <source>
        <strain evidence="2">VKM B-2935</strain>
    </source>
</reference>
<evidence type="ECO:0000313" key="3">
    <source>
        <dbReference type="Proteomes" id="UP001143328"/>
    </source>
</evidence>
<name>A0A9W6NGF6_9PSED</name>
<sequence length="214" mass="23432">MKTAAAIFDVFGTLIEIRERRSPYLRLLKHGRLQGRRPRPDDALQLLTRDFTLRQAADHFDITIDALSLRELELVLEEELAGLKLFPDALEAIALLQDAGVKTAVCSNLAAPYGPSVRGLLPGLNAYGFSYSIGAAKPDPNIYNATCSMLCIDLGEQTANERVVMIGDSLQCDRDGPAHVGITGFHLNRRGDEGITNLVDFAKTVVVNARYYSA</sequence>
<evidence type="ECO:0000313" key="2">
    <source>
        <dbReference type="EMBL" id="GLK90013.1"/>
    </source>
</evidence>
<keyword evidence="1" id="KW-0378">Hydrolase</keyword>
<organism evidence="2 3">
    <name type="scientific">Pseudomonas turukhanskensis</name>
    <dbReference type="NCBI Taxonomy" id="1806536"/>
    <lineage>
        <taxon>Bacteria</taxon>
        <taxon>Pseudomonadati</taxon>
        <taxon>Pseudomonadota</taxon>
        <taxon>Gammaproteobacteria</taxon>
        <taxon>Pseudomonadales</taxon>
        <taxon>Pseudomonadaceae</taxon>
        <taxon>Pseudomonas</taxon>
    </lineage>
</organism>
<dbReference type="SUPFAM" id="SSF56784">
    <property type="entry name" value="HAD-like"/>
    <property type="match status" value="1"/>
</dbReference>
<dbReference type="SFLD" id="SFLDS00003">
    <property type="entry name" value="Haloacid_Dehalogenase"/>
    <property type="match status" value="1"/>
</dbReference>
<comment type="caution">
    <text evidence="2">The sequence shown here is derived from an EMBL/GenBank/DDBJ whole genome shotgun (WGS) entry which is preliminary data.</text>
</comment>
<dbReference type="InterPro" id="IPR036412">
    <property type="entry name" value="HAD-like_sf"/>
</dbReference>
<keyword evidence="3" id="KW-1185">Reference proteome</keyword>
<reference evidence="2" key="1">
    <citation type="journal article" date="2014" name="Int. J. Syst. Evol. Microbiol.">
        <title>Complete genome sequence of Corynebacterium casei LMG S-19264T (=DSM 44701T), isolated from a smear-ripened cheese.</title>
        <authorList>
            <consortium name="US DOE Joint Genome Institute (JGI-PGF)"/>
            <person name="Walter F."/>
            <person name="Albersmeier A."/>
            <person name="Kalinowski J."/>
            <person name="Ruckert C."/>
        </authorList>
    </citation>
    <scope>NUCLEOTIDE SEQUENCE</scope>
    <source>
        <strain evidence="2">VKM B-2935</strain>
    </source>
</reference>
<gene>
    <name evidence="2" type="ORF">GCM10017655_30750</name>
</gene>
<dbReference type="InterPro" id="IPR023214">
    <property type="entry name" value="HAD_sf"/>
</dbReference>
<dbReference type="EMBL" id="BSFN01000008">
    <property type="protein sequence ID" value="GLK90013.1"/>
    <property type="molecule type" value="Genomic_DNA"/>
</dbReference>
<dbReference type="AlphaFoldDB" id="A0A9W6NGF6"/>
<evidence type="ECO:0000256" key="1">
    <source>
        <dbReference type="ARBA" id="ARBA00022801"/>
    </source>
</evidence>
<dbReference type="PANTHER" id="PTHR43316">
    <property type="entry name" value="HYDROLASE, HALOACID DELAHOGENASE-RELATED"/>
    <property type="match status" value="1"/>
</dbReference>
<proteinExistence type="predicted"/>